<dbReference type="InterPro" id="IPR020097">
    <property type="entry name" value="PsdUridine_synth_TruA_a/b_dom"/>
</dbReference>
<dbReference type="InterPro" id="IPR020103">
    <property type="entry name" value="PsdUridine_synth_cat_dom_sf"/>
</dbReference>
<comment type="function">
    <text evidence="4">Formation of pseudouridine at positions 38, 39 and 40 in the anticodon stem and loop of transfer RNAs.</text>
</comment>
<evidence type="ECO:0000256" key="3">
    <source>
        <dbReference type="ARBA" id="ARBA00023235"/>
    </source>
</evidence>
<dbReference type="GO" id="GO:0003723">
    <property type="term" value="F:RNA binding"/>
    <property type="evidence" value="ECO:0007669"/>
    <property type="project" value="InterPro"/>
</dbReference>
<dbReference type="InterPro" id="IPR020095">
    <property type="entry name" value="PsdUridine_synth_TruA_C"/>
</dbReference>
<dbReference type="Pfam" id="PF01416">
    <property type="entry name" value="PseudoU_synth_1"/>
    <property type="match status" value="2"/>
</dbReference>
<evidence type="ECO:0000256" key="4">
    <source>
        <dbReference type="HAMAP-Rule" id="MF_00171"/>
    </source>
</evidence>
<feature type="compositionally biased region" description="Polar residues" evidence="6">
    <location>
        <begin position="1"/>
        <end position="11"/>
    </location>
</feature>
<dbReference type="GO" id="GO:0031119">
    <property type="term" value="P:tRNA pseudouridine synthesis"/>
    <property type="evidence" value="ECO:0007669"/>
    <property type="project" value="UniProtKB-UniRule"/>
</dbReference>
<comment type="similarity">
    <text evidence="1 4 5">Belongs to the tRNA pseudouridine synthase TruA family.</text>
</comment>
<keyword evidence="2 4" id="KW-0819">tRNA processing</keyword>
<evidence type="ECO:0000256" key="5">
    <source>
        <dbReference type="RuleBase" id="RU003792"/>
    </source>
</evidence>
<feature type="domain" description="Pseudouridine synthase I TruA alpha/beta" evidence="7">
    <location>
        <begin position="42"/>
        <end position="137"/>
    </location>
</feature>
<sequence length="317" mass="34847">MHSQDLSNTDSPRGPRPYARNGEITADTPWPEGMHRVALGVEYNGTAFRGFQVQSHDSLTVQGYLHEALSQVAAEPITLVCAGRTDSGVHATGQVVHFDTLASRPPKAWFMGANTKLPDGIAIRWAQAVMPQFHARFSAQSRTYRYLIHNVPTRPALMAKQVTWDKRKLNIDAMRQAASVLVGEHDFSAFRASQCQAKHPVRRIDYLHIGVRGDFIIVEIRANAFLHHMVRNIVGVLLAIAAGEADVGWAEQVLSSRDRTQGGVTAHPYGLYLVDVVYDECFGLPKCRPGPTLLSEPLGAFDHSASMDACIGGQTVR</sequence>
<reference evidence="8 9" key="1">
    <citation type="journal article" date="2014" name="Int. J. Syst. Evol. Microbiol.">
        <title>Complete genome sequence of Corynebacterium casei LMG S-19264T (=DSM 44701T), isolated from a smear-ripened cheese.</title>
        <authorList>
            <consortium name="US DOE Joint Genome Institute (JGI-PGF)"/>
            <person name="Walter F."/>
            <person name="Albersmeier A."/>
            <person name="Kalinowski J."/>
            <person name="Ruckert C."/>
        </authorList>
    </citation>
    <scope>NUCLEOTIDE SEQUENCE [LARGE SCALE GENOMIC DNA]</scope>
    <source>
        <strain evidence="8 9">NBRC 110095</strain>
    </source>
</reference>
<evidence type="ECO:0000259" key="7">
    <source>
        <dbReference type="Pfam" id="PF01416"/>
    </source>
</evidence>
<gene>
    <name evidence="4 8" type="primary">truA</name>
    <name evidence="8" type="ORF">GCM10007877_23890</name>
</gene>
<evidence type="ECO:0000256" key="6">
    <source>
        <dbReference type="SAM" id="MobiDB-lite"/>
    </source>
</evidence>
<feature type="binding site" evidence="4">
    <location>
        <position position="144"/>
    </location>
    <ligand>
        <name>substrate</name>
    </ligand>
</feature>
<comment type="caution">
    <text evidence="8">The sequence shown here is derived from an EMBL/GenBank/DDBJ whole genome shotgun (WGS) entry which is preliminary data.</text>
</comment>
<keyword evidence="3 4" id="KW-0413">Isomerase</keyword>
<evidence type="ECO:0000313" key="8">
    <source>
        <dbReference type="EMBL" id="GLS26672.1"/>
    </source>
</evidence>
<name>A0AA37T873_9GAMM</name>
<evidence type="ECO:0000313" key="9">
    <source>
        <dbReference type="Proteomes" id="UP001156870"/>
    </source>
</evidence>
<dbReference type="HAMAP" id="MF_00171">
    <property type="entry name" value="TruA"/>
    <property type="match status" value="1"/>
</dbReference>
<feature type="domain" description="Pseudouridine synthase I TruA alpha/beta" evidence="7">
    <location>
        <begin position="177"/>
        <end position="279"/>
    </location>
</feature>
<dbReference type="EMBL" id="BSPD01000057">
    <property type="protein sequence ID" value="GLS26672.1"/>
    <property type="molecule type" value="Genomic_DNA"/>
</dbReference>
<dbReference type="InterPro" id="IPR001406">
    <property type="entry name" value="PsdUridine_synth_TruA"/>
</dbReference>
<dbReference type="GO" id="GO:0160147">
    <property type="term" value="F:tRNA pseudouridine(38-40) synthase activity"/>
    <property type="evidence" value="ECO:0007669"/>
    <property type="project" value="UniProtKB-EC"/>
</dbReference>
<dbReference type="Gene3D" id="3.30.70.660">
    <property type="entry name" value="Pseudouridine synthase I, catalytic domain, C-terminal subdomain"/>
    <property type="match status" value="1"/>
</dbReference>
<dbReference type="AlphaFoldDB" id="A0AA37T873"/>
<dbReference type="FunFam" id="3.30.70.580:FF:000001">
    <property type="entry name" value="tRNA pseudouridine synthase A"/>
    <property type="match status" value="1"/>
</dbReference>
<dbReference type="EC" id="5.4.99.12" evidence="4"/>
<protein>
    <recommendedName>
        <fullName evidence="4">tRNA pseudouridine synthase A</fullName>
        <ecNumber evidence="4">5.4.99.12</ecNumber>
    </recommendedName>
    <alternativeName>
        <fullName evidence="4">tRNA pseudouridine(38-40) synthase</fullName>
    </alternativeName>
    <alternativeName>
        <fullName evidence="4">tRNA pseudouridylate synthase I</fullName>
    </alternativeName>
    <alternativeName>
        <fullName evidence="4">tRNA-uridine isomerase I</fullName>
    </alternativeName>
</protein>
<organism evidence="8 9">
    <name type="scientific">Marinibactrum halimedae</name>
    <dbReference type="NCBI Taxonomy" id="1444977"/>
    <lineage>
        <taxon>Bacteria</taxon>
        <taxon>Pseudomonadati</taxon>
        <taxon>Pseudomonadota</taxon>
        <taxon>Gammaproteobacteria</taxon>
        <taxon>Cellvibrionales</taxon>
        <taxon>Cellvibrionaceae</taxon>
        <taxon>Marinibactrum</taxon>
    </lineage>
</organism>
<dbReference type="SUPFAM" id="SSF55120">
    <property type="entry name" value="Pseudouridine synthase"/>
    <property type="match status" value="1"/>
</dbReference>
<dbReference type="Proteomes" id="UP001156870">
    <property type="component" value="Unassembled WGS sequence"/>
</dbReference>
<comment type="subunit">
    <text evidence="4">Homodimer.</text>
</comment>
<accession>A0AA37T873</accession>
<evidence type="ECO:0000256" key="1">
    <source>
        <dbReference type="ARBA" id="ARBA00009375"/>
    </source>
</evidence>
<dbReference type="Gene3D" id="3.30.70.580">
    <property type="entry name" value="Pseudouridine synthase I, catalytic domain, N-terminal subdomain"/>
    <property type="match status" value="1"/>
</dbReference>
<dbReference type="RefSeq" id="WP_232595338.1">
    <property type="nucleotide sequence ID" value="NZ_BSPD01000057.1"/>
</dbReference>
<keyword evidence="9" id="KW-1185">Reference proteome</keyword>
<comment type="catalytic activity">
    <reaction evidence="4 5">
        <text>uridine(38/39/40) in tRNA = pseudouridine(38/39/40) in tRNA</text>
        <dbReference type="Rhea" id="RHEA:22376"/>
        <dbReference type="Rhea" id="RHEA-COMP:10085"/>
        <dbReference type="Rhea" id="RHEA-COMP:10087"/>
        <dbReference type="ChEBI" id="CHEBI:65314"/>
        <dbReference type="ChEBI" id="CHEBI:65315"/>
        <dbReference type="EC" id="5.4.99.12"/>
    </reaction>
</comment>
<dbReference type="PANTHER" id="PTHR11142">
    <property type="entry name" value="PSEUDOURIDYLATE SYNTHASE"/>
    <property type="match status" value="1"/>
</dbReference>
<dbReference type="CDD" id="cd02570">
    <property type="entry name" value="PseudoU_synth_EcTruA"/>
    <property type="match status" value="1"/>
</dbReference>
<feature type="region of interest" description="Disordered" evidence="6">
    <location>
        <begin position="1"/>
        <end position="30"/>
    </location>
</feature>
<evidence type="ECO:0000256" key="2">
    <source>
        <dbReference type="ARBA" id="ARBA00022694"/>
    </source>
</evidence>
<feature type="active site" description="Nucleophile" evidence="4">
    <location>
        <position position="86"/>
    </location>
</feature>
<comment type="caution">
    <text evidence="4">Lacks conserved residue(s) required for the propagation of feature annotation.</text>
</comment>
<dbReference type="InterPro" id="IPR020094">
    <property type="entry name" value="TruA/RsuA/RluB/E/F_N"/>
</dbReference>
<proteinExistence type="inferred from homology"/>
<dbReference type="PANTHER" id="PTHR11142:SF0">
    <property type="entry name" value="TRNA PSEUDOURIDINE SYNTHASE-LIKE 1"/>
    <property type="match status" value="1"/>
</dbReference>
<dbReference type="NCBIfam" id="TIGR00071">
    <property type="entry name" value="hisT_truA"/>
    <property type="match status" value="1"/>
</dbReference>